<proteinExistence type="predicted"/>
<organism evidence="1 2">
    <name type="scientific">Candidatus Epulonipiscium fishelsonii</name>
    <dbReference type="NCBI Taxonomy" id="77094"/>
    <lineage>
        <taxon>Bacteria</taxon>
        <taxon>Bacillati</taxon>
        <taxon>Bacillota</taxon>
        <taxon>Clostridia</taxon>
        <taxon>Lachnospirales</taxon>
        <taxon>Lachnospiraceae</taxon>
        <taxon>Candidatus Epulonipiscium</taxon>
    </lineage>
</organism>
<evidence type="ECO:0000313" key="2">
    <source>
        <dbReference type="Proteomes" id="UP000188605"/>
    </source>
</evidence>
<dbReference type="EMBL" id="LJDB01000060">
    <property type="protein sequence ID" value="ONI39779.1"/>
    <property type="molecule type" value="Genomic_DNA"/>
</dbReference>
<gene>
    <name evidence="1" type="ORF">AN396_06905</name>
</gene>
<dbReference type="Proteomes" id="UP000188605">
    <property type="component" value="Unassembled WGS sequence"/>
</dbReference>
<evidence type="ECO:0000313" key="1">
    <source>
        <dbReference type="EMBL" id="ONI39779.1"/>
    </source>
</evidence>
<comment type="caution">
    <text evidence="1">The sequence shown here is derived from an EMBL/GenBank/DDBJ whole genome shotgun (WGS) entry which is preliminary data.</text>
</comment>
<name>A0ACC8XB54_9FIRM</name>
<sequence length="630" mass="73906">MKKKLLVLFLGSLTLTGCAQEETSLWKDIKEAQTWETGKTELNFTIKANTPNTYETDLSYEYDVSLDMYLTEDSSGSMDVLITQIEQEGDNVVENIIGFPLKFVKGTVYMPVAYFEALYIKHNMPVPEEFSNLEVENNYIQILDENQVAMIRMYLEKDKAKEEETIHLYETLFDGITLENTLVKQDNLYTLSLDEIQISNILTQYLDVFMNNLDLIMDTEDFSEEEQAIFEEEKLAFEEYKYDISQSLELLTLLTDSNLDVSMEFSDNDVSYDINFVLDSIIGLLEVDLEGSSIQIIGSSETSEKAFDINIADISQNLLEDLSILVAKECGIEEQIYEDYYTQDVFEEFLNMPSQTEVEEPSIFDEFIIIHNDIFNSHDDIFKKAKEFANHHSKFMDYYSQNHFIQQMKEIYTPKGLDMMLENYINIYDQEALEFMIEQYMKYYMNPNNYQEEYELRYTNYFGGYKDYNLNDIDNLITTFIENYTQDEIMIDEFMNQYTQDEIEAMFNGFLEYHICDLCSKYGTFEEQNDKLENEELENIVYQGPRLIVPMEELLIKEYTPYVPAIKILEAFNFETEYNIEVQQLTVILKEAEMALVSIIEDGVEYVPIEELPKIGLEVEQEEDKIAIFK</sequence>
<protein>
    <submittedName>
        <fullName evidence="1">Uncharacterized protein</fullName>
    </submittedName>
</protein>
<accession>A0ACC8XB54</accession>
<reference evidence="1" key="1">
    <citation type="submission" date="2016-08" db="EMBL/GenBank/DDBJ databases">
        <authorList>
            <person name="Ngugi D.K."/>
            <person name="Miyake S."/>
            <person name="Stingl U."/>
        </authorList>
    </citation>
    <scope>NUCLEOTIDE SEQUENCE</scope>
    <source>
        <strain evidence="1">SCG-B11WGA-EpuloA1</strain>
    </source>
</reference>
<keyword evidence="2" id="KW-1185">Reference proteome</keyword>